<dbReference type="InterPro" id="IPR028939">
    <property type="entry name" value="P5C_Rdtase_cat_N"/>
</dbReference>
<dbReference type="AlphaFoldDB" id="A0A4S8P0T1"/>
<organism evidence="9 10">
    <name type="scientific">Glycomyces paridis</name>
    <dbReference type="NCBI Taxonomy" id="2126555"/>
    <lineage>
        <taxon>Bacteria</taxon>
        <taxon>Bacillati</taxon>
        <taxon>Actinomycetota</taxon>
        <taxon>Actinomycetes</taxon>
        <taxon>Glycomycetales</taxon>
        <taxon>Glycomycetaceae</taxon>
        <taxon>Glycomyces</taxon>
    </lineage>
</organism>
<dbReference type="Pfam" id="PF14748">
    <property type="entry name" value="P5CR_dimer"/>
    <property type="match status" value="1"/>
</dbReference>
<gene>
    <name evidence="4 9" type="primary">proC</name>
    <name evidence="9" type="ORF">E9998_22610</name>
</gene>
<proteinExistence type="inferred from homology"/>
<comment type="similarity">
    <text evidence="1 4">Belongs to the pyrroline-5-carboxylate reductase family.</text>
</comment>
<dbReference type="EMBL" id="STGX01000021">
    <property type="protein sequence ID" value="THV23590.1"/>
    <property type="molecule type" value="Genomic_DNA"/>
</dbReference>
<keyword evidence="4" id="KW-0641">Proline biosynthesis</keyword>
<dbReference type="InterPro" id="IPR029036">
    <property type="entry name" value="P5CR_dimer"/>
</dbReference>
<evidence type="ECO:0000256" key="6">
    <source>
        <dbReference type="SAM" id="MobiDB-lite"/>
    </source>
</evidence>
<protein>
    <recommendedName>
        <fullName evidence="4 5">Pyrroline-5-carboxylate reductase</fullName>
        <shortName evidence="4">P5C reductase</shortName>
        <shortName evidence="4">P5CR</shortName>
        <ecNumber evidence="4 5">1.5.1.2</ecNumber>
    </recommendedName>
    <alternativeName>
        <fullName evidence="4">PCA reductase</fullName>
    </alternativeName>
</protein>
<keyword evidence="3 4" id="KW-0560">Oxidoreductase</keyword>
<comment type="catalytic activity">
    <reaction evidence="4">
        <text>L-proline + NADP(+) = (S)-1-pyrroline-5-carboxylate + NADPH + 2 H(+)</text>
        <dbReference type="Rhea" id="RHEA:14109"/>
        <dbReference type="ChEBI" id="CHEBI:15378"/>
        <dbReference type="ChEBI" id="CHEBI:17388"/>
        <dbReference type="ChEBI" id="CHEBI:57783"/>
        <dbReference type="ChEBI" id="CHEBI:58349"/>
        <dbReference type="ChEBI" id="CHEBI:60039"/>
        <dbReference type="EC" id="1.5.1.2"/>
    </reaction>
</comment>
<dbReference type="GO" id="GO:0055129">
    <property type="term" value="P:L-proline biosynthetic process"/>
    <property type="evidence" value="ECO:0007669"/>
    <property type="project" value="UniProtKB-UniRule"/>
</dbReference>
<dbReference type="InterPro" id="IPR008927">
    <property type="entry name" value="6-PGluconate_DH-like_C_sf"/>
</dbReference>
<dbReference type="GO" id="GO:0005737">
    <property type="term" value="C:cytoplasm"/>
    <property type="evidence" value="ECO:0007669"/>
    <property type="project" value="UniProtKB-SubCell"/>
</dbReference>
<comment type="pathway">
    <text evidence="4">Amino-acid biosynthesis; L-proline biosynthesis; L-proline from L-glutamate 5-semialdehyde: step 1/1.</text>
</comment>
<comment type="caution">
    <text evidence="9">The sequence shown here is derived from an EMBL/GenBank/DDBJ whole genome shotgun (WGS) entry which is preliminary data.</text>
</comment>
<dbReference type="PANTHER" id="PTHR11645:SF0">
    <property type="entry name" value="PYRROLINE-5-CARBOXYLATE REDUCTASE 3"/>
    <property type="match status" value="1"/>
</dbReference>
<feature type="domain" description="Pyrroline-5-carboxylate reductase dimerisation" evidence="8">
    <location>
        <begin position="210"/>
        <end position="312"/>
    </location>
</feature>
<dbReference type="SUPFAM" id="SSF48179">
    <property type="entry name" value="6-phosphogluconate dehydrogenase C-terminal domain-like"/>
    <property type="match status" value="1"/>
</dbReference>
<reference evidence="9 10" key="1">
    <citation type="journal article" date="2018" name="Int. J. Syst. Evol. Microbiol.">
        <title>Glycomyces paridis sp. nov., isolated from the medicinal plant Paris polyphylla.</title>
        <authorList>
            <person name="Fang X.M."/>
            <person name="Bai J.L."/>
            <person name="Su J."/>
            <person name="Zhao L.L."/>
            <person name="Liu H.Y."/>
            <person name="Ma B.P."/>
            <person name="Zhang Y.Q."/>
            <person name="Yu L.Y."/>
        </authorList>
    </citation>
    <scope>NUCLEOTIDE SEQUENCE [LARGE SCALE GENOMIC DNA]</scope>
    <source>
        <strain evidence="9 10">CPCC 204357</strain>
    </source>
</reference>
<comment type="subcellular location">
    <subcellularLocation>
        <location evidence="4">Cytoplasm</location>
    </subcellularLocation>
</comment>
<evidence type="ECO:0000256" key="1">
    <source>
        <dbReference type="ARBA" id="ARBA00005525"/>
    </source>
</evidence>
<accession>A0A4S8P0T1</accession>
<dbReference type="PANTHER" id="PTHR11645">
    <property type="entry name" value="PYRROLINE-5-CARBOXYLATE REDUCTASE"/>
    <property type="match status" value="1"/>
</dbReference>
<evidence type="ECO:0000259" key="8">
    <source>
        <dbReference type="Pfam" id="PF14748"/>
    </source>
</evidence>
<dbReference type="Gene3D" id="3.40.50.720">
    <property type="entry name" value="NAD(P)-binding Rossmann-like Domain"/>
    <property type="match status" value="1"/>
</dbReference>
<feature type="domain" description="Pyrroline-5-carboxylate reductase catalytic N-terminal" evidence="7">
    <location>
        <begin position="57"/>
        <end position="150"/>
    </location>
</feature>
<dbReference type="Proteomes" id="UP000305792">
    <property type="component" value="Unassembled WGS sequence"/>
</dbReference>
<feature type="region of interest" description="Disordered" evidence="6">
    <location>
        <begin position="1"/>
        <end position="27"/>
    </location>
</feature>
<dbReference type="NCBIfam" id="TIGR00112">
    <property type="entry name" value="proC"/>
    <property type="match status" value="1"/>
</dbReference>
<dbReference type="GO" id="GO:0004735">
    <property type="term" value="F:pyrroline-5-carboxylate reductase activity"/>
    <property type="evidence" value="ECO:0007669"/>
    <property type="project" value="UniProtKB-UniRule"/>
</dbReference>
<evidence type="ECO:0000313" key="9">
    <source>
        <dbReference type="EMBL" id="THV23590.1"/>
    </source>
</evidence>
<dbReference type="Pfam" id="PF03807">
    <property type="entry name" value="F420_oxidored"/>
    <property type="match status" value="1"/>
</dbReference>
<evidence type="ECO:0000256" key="4">
    <source>
        <dbReference type="HAMAP-Rule" id="MF_01925"/>
    </source>
</evidence>
<feature type="compositionally biased region" description="Low complexity" evidence="6">
    <location>
        <begin position="335"/>
        <end position="375"/>
    </location>
</feature>
<dbReference type="UniPathway" id="UPA00098">
    <property type="reaction ID" value="UER00361"/>
</dbReference>
<comment type="catalytic activity">
    <reaction evidence="4">
        <text>L-proline + NAD(+) = (S)-1-pyrroline-5-carboxylate + NADH + 2 H(+)</text>
        <dbReference type="Rhea" id="RHEA:14105"/>
        <dbReference type="ChEBI" id="CHEBI:15378"/>
        <dbReference type="ChEBI" id="CHEBI:17388"/>
        <dbReference type="ChEBI" id="CHEBI:57540"/>
        <dbReference type="ChEBI" id="CHEBI:57945"/>
        <dbReference type="ChEBI" id="CHEBI:60039"/>
        <dbReference type="EC" id="1.5.1.2"/>
    </reaction>
</comment>
<comment type="function">
    <text evidence="4">Catalyzes the reduction of 1-pyrroline-5-carboxylate (PCA) to L-proline.</text>
</comment>
<keyword evidence="4" id="KW-0028">Amino-acid biosynthesis</keyword>
<dbReference type="HAMAP" id="MF_01925">
    <property type="entry name" value="P5C_reductase"/>
    <property type="match status" value="1"/>
</dbReference>
<dbReference type="EC" id="1.5.1.2" evidence="4 5"/>
<dbReference type="InterPro" id="IPR000304">
    <property type="entry name" value="Pyrroline-COOH_reductase"/>
</dbReference>
<sequence>MAPPHTGHPLVTHEEHRPPPTETPPADPVVFAEVRWRRAPMRRFRLKSRIGGRTMDIAMLGVGHLGEAVLAGLLDSGLPISQIWATALPEQRAAALADRYGVEVSTDNRSAVTEADLVLLSVPPVAVAPLLKAIGPDLEPDATVVSLAAGVPLSTLASSVPKGVHVARAMTNIAARARQAATALCAPEGTDLTELEDLFDRVGVTVTVDESLMDLVTAVAGSGPAFLFSLADALTTAAVDGGMEPEAARVLVDQMLLGACLHLQSSDEAPAAILERIATPGGTTRAALDVLRAGHASGTVKAAVQAATARGHALSGDDRPEPDTPAGPDHHERSAVSPDSPGSAGSAGSAGSESSGGSAGAKGSAGSLGAADSGGSEPGDIDSDHF</sequence>
<evidence type="ECO:0000259" key="7">
    <source>
        <dbReference type="Pfam" id="PF03807"/>
    </source>
</evidence>
<feature type="compositionally biased region" description="Basic and acidic residues" evidence="6">
    <location>
        <begin position="315"/>
        <end position="334"/>
    </location>
</feature>
<dbReference type="SUPFAM" id="SSF51735">
    <property type="entry name" value="NAD(P)-binding Rossmann-fold domains"/>
    <property type="match status" value="1"/>
</dbReference>
<keyword evidence="4" id="KW-0963">Cytoplasm</keyword>
<keyword evidence="10" id="KW-1185">Reference proteome</keyword>
<evidence type="ECO:0000313" key="10">
    <source>
        <dbReference type="Proteomes" id="UP000305792"/>
    </source>
</evidence>
<evidence type="ECO:0000256" key="3">
    <source>
        <dbReference type="ARBA" id="ARBA00023002"/>
    </source>
</evidence>
<feature type="region of interest" description="Disordered" evidence="6">
    <location>
        <begin position="305"/>
        <end position="386"/>
    </location>
</feature>
<keyword evidence="2 4" id="KW-0521">NADP</keyword>
<evidence type="ECO:0000256" key="5">
    <source>
        <dbReference type="NCBIfam" id="TIGR00112"/>
    </source>
</evidence>
<dbReference type="InterPro" id="IPR036291">
    <property type="entry name" value="NAD(P)-bd_dom_sf"/>
</dbReference>
<dbReference type="Gene3D" id="1.10.3730.10">
    <property type="entry name" value="ProC C-terminal domain-like"/>
    <property type="match status" value="1"/>
</dbReference>
<name>A0A4S8P0T1_9ACTN</name>
<evidence type="ECO:0000256" key="2">
    <source>
        <dbReference type="ARBA" id="ARBA00022857"/>
    </source>
</evidence>